<comment type="caution">
    <text evidence="6">The sequence shown here is derived from an EMBL/GenBank/DDBJ whole genome shotgun (WGS) entry which is preliminary data.</text>
</comment>
<evidence type="ECO:0000313" key="6">
    <source>
        <dbReference type="EMBL" id="MBO1520375.1"/>
    </source>
</evidence>
<keyword evidence="7" id="KW-1185">Reference proteome</keyword>
<comment type="similarity">
    <text evidence="1">Belongs to the ABC transporter superfamily.</text>
</comment>
<name>A0ABS3NIL9_9GAMM</name>
<dbReference type="PROSITE" id="PS50893">
    <property type="entry name" value="ABC_TRANSPORTER_2"/>
    <property type="match status" value="1"/>
</dbReference>
<dbReference type="EMBL" id="JAGDFX010000015">
    <property type="protein sequence ID" value="MBO1520375.1"/>
    <property type="molecule type" value="Genomic_DNA"/>
</dbReference>
<dbReference type="CDD" id="cd03293">
    <property type="entry name" value="ABC_NrtD_SsuB_transporters"/>
    <property type="match status" value="1"/>
</dbReference>
<dbReference type="InterPro" id="IPR003593">
    <property type="entry name" value="AAA+_ATPase"/>
</dbReference>
<evidence type="ECO:0000256" key="3">
    <source>
        <dbReference type="ARBA" id="ARBA00022741"/>
    </source>
</evidence>
<dbReference type="PANTHER" id="PTHR42788:SF20">
    <property type="entry name" value="ABC TRANSPORTER ATP-BINDING PROTEIN"/>
    <property type="match status" value="1"/>
</dbReference>
<reference evidence="6 7" key="1">
    <citation type="submission" date="2021-03" db="EMBL/GenBank/DDBJ databases">
        <title>Oceanisphaera sp. nov., isolated from the intestine.</title>
        <authorList>
            <person name="Zhao L.-H."/>
            <person name="Shi L.-F."/>
        </authorList>
    </citation>
    <scope>NUCLEOTIDE SEQUENCE [LARGE SCALE GENOMIC DNA]</scope>
    <source>
        <strain evidence="6 7">DM8</strain>
    </source>
</reference>
<keyword evidence="3" id="KW-0547">Nucleotide-binding</keyword>
<dbReference type="Gene3D" id="3.40.50.300">
    <property type="entry name" value="P-loop containing nucleotide triphosphate hydrolases"/>
    <property type="match status" value="1"/>
</dbReference>
<dbReference type="SUPFAM" id="SSF52540">
    <property type="entry name" value="P-loop containing nucleoside triphosphate hydrolases"/>
    <property type="match status" value="1"/>
</dbReference>
<organism evidence="6 7">
    <name type="scientific">Oceanisphaera pacifica</name>
    <dbReference type="NCBI Taxonomy" id="2818389"/>
    <lineage>
        <taxon>Bacteria</taxon>
        <taxon>Pseudomonadati</taxon>
        <taxon>Pseudomonadota</taxon>
        <taxon>Gammaproteobacteria</taxon>
        <taxon>Aeromonadales</taxon>
        <taxon>Aeromonadaceae</taxon>
        <taxon>Oceanisphaera</taxon>
    </lineage>
</organism>
<dbReference type="PROSITE" id="PS00211">
    <property type="entry name" value="ABC_TRANSPORTER_1"/>
    <property type="match status" value="1"/>
</dbReference>
<evidence type="ECO:0000313" key="7">
    <source>
        <dbReference type="Proteomes" id="UP000664882"/>
    </source>
</evidence>
<evidence type="ECO:0000259" key="5">
    <source>
        <dbReference type="PROSITE" id="PS50893"/>
    </source>
</evidence>
<dbReference type="InterPro" id="IPR050166">
    <property type="entry name" value="ABC_transporter_ATP-bind"/>
</dbReference>
<dbReference type="SMART" id="SM00382">
    <property type="entry name" value="AAA"/>
    <property type="match status" value="1"/>
</dbReference>
<dbReference type="Pfam" id="PF00005">
    <property type="entry name" value="ABC_tran"/>
    <property type="match status" value="1"/>
</dbReference>
<dbReference type="InterPro" id="IPR003439">
    <property type="entry name" value="ABC_transporter-like_ATP-bd"/>
</dbReference>
<proteinExistence type="inferred from homology"/>
<evidence type="ECO:0000256" key="1">
    <source>
        <dbReference type="ARBA" id="ARBA00005417"/>
    </source>
</evidence>
<feature type="domain" description="ABC transporter" evidence="5">
    <location>
        <begin position="4"/>
        <end position="232"/>
    </location>
</feature>
<dbReference type="GO" id="GO:0005524">
    <property type="term" value="F:ATP binding"/>
    <property type="evidence" value="ECO:0007669"/>
    <property type="project" value="UniProtKB-KW"/>
</dbReference>
<dbReference type="Proteomes" id="UP000664882">
    <property type="component" value="Unassembled WGS sequence"/>
</dbReference>
<dbReference type="RefSeq" id="WP_208006254.1">
    <property type="nucleotide sequence ID" value="NZ_JAGDFX010000015.1"/>
</dbReference>
<sequence>MNTLLIKNVSHHYQNNKPILSNIDLKINNGEFYSLIGRSGCGKTSLLNIASGLLIPQEGQVMINNAPLCGPIAEAGFVFQSPTLLEWKTVLQNTLFPIEIKRKSTQQEKERANYLLSLMKISELAHQYPLQLSGGQKSRVAIARALIKSPPFLFMDEPFAALDAITREELQQDLISLCATHNTTVIFITHDIAEAIYLSDNVAVIGQGKIIYNTHIPLAKPRLSQVRYSKEFNQLSHKLRQALEGGDSL</sequence>
<protein>
    <submittedName>
        <fullName evidence="6">ABC transporter ATP-binding protein</fullName>
    </submittedName>
</protein>
<dbReference type="InterPro" id="IPR027417">
    <property type="entry name" value="P-loop_NTPase"/>
</dbReference>
<dbReference type="PANTHER" id="PTHR42788">
    <property type="entry name" value="TAURINE IMPORT ATP-BINDING PROTEIN-RELATED"/>
    <property type="match status" value="1"/>
</dbReference>
<dbReference type="InterPro" id="IPR017871">
    <property type="entry name" value="ABC_transporter-like_CS"/>
</dbReference>
<evidence type="ECO:0000256" key="4">
    <source>
        <dbReference type="ARBA" id="ARBA00022840"/>
    </source>
</evidence>
<evidence type="ECO:0000256" key="2">
    <source>
        <dbReference type="ARBA" id="ARBA00022448"/>
    </source>
</evidence>
<keyword evidence="2" id="KW-0813">Transport</keyword>
<accession>A0ABS3NIL9</accession>
<keyword evidence="4 6" id="KW-0067">ATP-binding</keyword>
<gene>
    <name evidence="6" type="ORF">J3U76_12175</name>
</gene>